<protein>
    <submittedName>
        <fullName evidence="2">Uncharacterized protein</fullName>
    </submittedName>
</protein>
<reference evidence="2 3" key="1">
    <citation type="journal article" date="2010" name="J. Bacteriol.">
        <title>Genome sequences of Oceanicola granulosus HTCC2516(T) and Oceanicola batsensis HTCC2597(TDelta).</title>
        <authorList>
            <person name="Thrash J.C."/>
            <person name="Cho J.C."/>
            <person name="Vergin K.L."/>
            <person name="Giovannoni S.J."/>
        </authorList>
    </citation>
    <scope>NUCLEOTIDE SEQUENCE [LARGE SCALE GENOMIC DNA]</scope>
    <source>
        <strain evidence="3">ATCC BAA-863 / DSM 15984 / KCTC 12145 / HTCC2597</strain>
    </source>
</reference>
<name>A3TZB9_PSEBH</name>
<organism evidence="2 3">
    <name type="scientific">Pseudooceanicola batsensis (strain ATCC BAA-863 / DSM 15984 / KCTC 12145 / HTCC2597)</name>
    <name type="common">Oceanicola batsensis</name>
    <dbReference type="NCBI Taxonomy" id="252305"/>
    <lineage>
        <taxon>Bacteria</taxon>
        <taxon>Pseudomonadati</taxon>
        <taxon>Pseudomonadota</taxon>
        <taxon>Alphaproteobacteria</taxon>
        <taxon>Rhodobacterales</taxon>
        <taxon>Paracoccaceae</taxon>
        <taxon>Pseudooceanicola</taxon>
    </lineage>
</organism>
<accession>A3TZB9</accession>
<feature type="transmembrane region" description="Helical" evidence="1">
    <location>
        <begin position="55"/>
        <end position="73"/>
    </location>
</feature>
<keyword evidence="1" id="KW-0812">Transmembrane</keyword>
<evidence type="ECO:0000313" key="2">
    <source>
        <dbReference type="EMBL" id="EAQ02937.1"/>
    </source>
</evidence>
<comment type="caution">
    <text evidence="2">The sequence shown here is derived from an EMBL/GenBank/DDBJ whole genome shotgun (WGS) entry which is preliminary data.</text>
</comment>
<dbReference type="HOGENOM" id="CLU_2118546_0_0_5"/>
<dbReference type="AlphaFoldDB" id="A3TZB9"/>
<evidence type="ECO:0000313" key="3">
    <source>
        <dbReference type="Proteomes" id="UP000004318"/>
    </source>
</evidence>
<proteinExistence type="predicted"/>
<feature type="transmembrane region" description="Helical" evidence="1">
    <location>
        <begin position="79"/>
        <end position="102"/>
    </location>
</feature>
<evidence type="ECO:0000256" key="1">
    <source>
        <dbReference type="SAM" id="Phobius"/>
    </source>
</evidence>
<dbReference type="STRING" id="252305.OB2597_16185"/>
<feature type="transmembrane region" description="Helical" evidence="1">
    <location>
        <begin position="20"/>
        <end position="43"/>
    </location>
</feature>
<dbReference type="Proteomes" id="UP000004318">
    <property type="component" value="Unassembled WGS sequence"/>
</dbReference>
<keyword evidence="3" id="KW-1185">Reference proteome</keyword>
<keyword evidence="1" id="KW-0472">Membrane</keyword>
<keyword evidence="1" id="KW-1133">Transmembrane helix</keyword>
<dbReference type="EMBL" id="AAMO01000006">
    <property type="protein sequence ID" value="EAQ02937.1"/>
    <property type="molecule type" value="Genomic_DNA"/>
</dbReference>
<gene>
    <name evidence="2" type="ORF">OB2597_16185</name>
</gene>
<sequence length="114" mass="12617">MQMLMADHVDQLEVGVAVMLFLQTYFFFILSFAAFFAAALYCYVATGEGLWPRGLVLPLVGAALIAQSVYMPIPGSDLLLIQSMAVCTMGGSVLGMSIRMFVRAIRRRREARFV</sequence>